<keyword evidence="7" id="KW-1185">Reference proteome</keyword>
<accession>A0A2P4XLE5</accession>
<reference evidence="6 7" key="1">
    <citation type="journal article" date="2017" name="Genome Biol. Evol.">
        <title>Phytophthora megakarya and P. palmivora, closely related causal agents of cacao black pod rot, underwent increases in genome sizes and gene numbers by different mechanisms.</title>
        <authorList>
            <person name="Ali S.S."/>
            <person name="Shao J."/>
            <person name="Lary D.J."/>
            <person name="Kronmiller B."/>
            <person name="Shen D."/>
            <person name="Strem M.D."/>
            <person name="Amoako-Attah I."/>
            <person name="Akrofi A.Y."/>
            <person name="Begoude B.A."/>
            <person name="Ten Hoopen G.M."/>
            <person name="Coulibaly K."/>
            <person name="Kebe B.I."/>
            <person name="Melnick R.L."/>
            <person name="Guiltinan M.J."/>
            <person name="Tyler B.M."/>
            <person name="Meinhardt L.W."/>
            <person name="Bailey B.A."/>
        </authorList>
    </citation>
    <scope>NUCLEOTIDE SEQUENCE [LARGE SCALE GENOMIC DNA]</scope>
    <source>
        <strain evidence="7">sbr112.9</strain>
    </source>
</reference>
<comment type="subcellular location">
    <subcellularLocation>
        <location evidence="1 5">Secreted</location>
    </subcellularLocation>
</comment>
<feature type="signal peptide" evidence="5">
    <location>
        <begin position="1"/>
        <end position="21"/>
    </location>
</feature>
<evidence type="ECO:0000256" key="4">
    <source>
        <dbReference type="ARBA" id="ARBA00022729"/>
    </source>
</evidence>
<keyword evidence="4 5" id="KW-0732">Signal</keyword>
<comment type="similarity">
    <text evidence="2 5">Belongs to the RxLR effector family.</text>
</comment>
<dbReference type="EMBL" id="NCKW01009647">
    <property type="protein sequence ID" value="POM66344.1"/>
    <property type="molecule type" value="Genomic_DNA"/>
</dbReference>
<comment type="caution">
    <text evidence="6">The sequence shown here is derived from an EMBL/GenBank/DDBJ whole genome shotgun (WGS) entry which is preliminary data.</text>
</comment>
<dbReference type="Pfam" id="PF16810">
    <property type="entry name" value="RXLR"/>
    <property type="match status" value="1"/>
</dbReference>
<evidence type="ECO:0000313" key="7">
    <source>
        <dbReference type="Proteomes" id="UP000237271"/>
    </source>
</evidence>
<dbReference type="InterPro" id="IPR031825">
    <property type="entry name" value="RXLR"/>
</dbReference>
<comment type="domain">
    <text evidence="5">The RxLR-dEER motif acts to carry the protein into the host cell cytoplasm through binding to cell surface phosphatidylinositol-3-phosphate.</text>
</comment>
<evidence type="ECO:0000256" key="5">
    <source>
        <dbReference type="RuleBase" id="RU367124"/>
    </source>
</evidence>
<dbReference type="AlphaFoldDB" id="A0A2P4XLE5"/>
<evidence type="ECO:0000256" key="2">
    <source>
        <dbReference type="ARBA" id="ARBA00010400"/>
    </source>
</evidence>
<evidence type="ECO:0000313" key="6">
    <source>
        <dbReference type="EMBL" id="POM66344.1"/>
    </source>
</evidence>
<sequence>MRTYFLVLLATIVFFVNSIQAESVATATRKTQLRTHGTIHQNNEIPSIRFLRTHKNEIEADKDDNYDADSEERGLQYNTVQDFAKKLRVKSGTKWKILTDKDFRNYKLFMGGASFEKLYKKGAIPFKLFTQLEKDKINKTTTRYSEYFDYWVKRNENKYSGTSTH</sequence>
<evidence type="ECO:0000256" key="3">
    <source>
        <dbReference type="ARBA" id="ARBA00022525"/>
    </source>
</evidence>
<feature type="chain" id="PRO_5044969938" description="RxLR effector protein" evidence="5">
    <location>
        <begin position="22"/>
        <end position="165"/>
    </location>
</feature>
<gene>
    <name evidence="6" type="ORF">PHPALM_17810</name>
</gene>
<protein>
    <recommendedName>
        <fullName evidence="5">RxLR effector protein</fullName>
    </recommendedName>
</protein>
<proteinExistence type="inferred from homology"/>
<dbReference type="OrthoDB" id="114804at2759"/>
<comment type="function">
    <text evidence="5">Effector that suppresses plant defense responses during pathogen infection.</text>
</comment>
<dbReference type="Proteomes" id="UP000237271">
    <property type="component" value="Unassembled WGS sequence"/>
</dbReference>
<evidence type="ECO:0000256" key="1">
    <source>
        <dbReference type="ARBA" id="ARBA00004613"/>
    </source>
</evidence>
<name>A0A2P4XLE5_9STRA</name>
<keyword evidence="3 5" id="KW-0964">Secreted</keyword>
<organism evidence="6 7">
    <name type="scientific">Phytophthora palmivora</name>
    <dbReference type="NCBI Taxonomy" id="4796"/>
    <lineage>
        <taxon>Eukaryota</taxon>
        <taxon>Sar</taxon>
        <taxon>Stramenopiles</taxon>
        <taxon>Oomycota</taxon>
        <taxon>Peronosporomycetes</taxon>
        <taxon>Peronosporales</taxon>
        <taxon>Peronosporaceae</taxon>
        <taxon>Phytophthora</taxon>
    </lineage>
</organism>